<accession>A0ABN7SIY2</accession>
<organism evidence="2 3">
    <name type="scientific">Oikopleura dioica</name>
    <name type="common">Tunicate</name>
    <dbReference type="NCBI Taxonomy" id="34765"/>
    <lineage>
        <taxon>Eukaryota</taxon>
        <taxon>Metazoa</taxon>
        <taxon>Chordata</taxon>
        <taxon>Tunicata</taxon>
        <taxon>Appendicularia</taxon>
        <taxon>Copelata</taxon>
        <taxon>Oikopleuridae</taxon>
        <taxon>Oikopleura</taxon>
    </lineage>
</organism>
<evidence type="ECO:0000313" key="2">
    <source>
        <dbReference type="EMBL" id="CAG5102103.1"/>
    </source>
</evidence>
<proteinExistence type="predicted"/>
<keyword evidence="3" id="KW-1185">Reference proteome</keyword>
<evidence type="ECO:0000313" key="3">
    <source>
        <dbReference type="Proteomes" id="UP001158576"/>
    </source>
</evidence>
<gene>
    <name evidence="2" type="ORF">OKIOD_LOCUS8908</name>
</gene>
<reference evidence="2 3" key="1">
    <citation type="submission" date="2021-04" db="EMBL/GenBank/DDBJ databases">
        <authorList>
            <person name="Bliznina A."/>
        </authorList>
    </citation>
    <scope>NUCLEOTIDE SEQUENCE [LARGE SCALE GENOMIC DNA]</scope>
</reference>
<protein>
    <submittedName>
        <fullName evidence="2">Oidioi.mRNA.OKI2018_I69.chr1.g143.t1.cds</fullName>
    </submittedName>
</protein>
<name>A0ABN7SIY2_OIKDI</name>
<dbReference type="Proteomes" id="UP001158576">
    <property type="component" value="Chromosome 1"/>
</dbReference>
<evidence type="ECO:0000256" key="1">
    <source>
        <dbReference type="SAM" id="MobiDB-lite"/>
    </source>
</evidence>
<feature type="region of interest" description="Disordered" evidence="1">
    <location>
        <begin position="206"/>
        <end position="227"/>
    </location>
</feature>
<dbReference type="EMBL" id="OU015566">
    <property type="protein sequence ID" value="CAG5102103.1"/>
    <property type="molecule type" value="Genomic_DNA"/>
</dbReference>
<sequence>MTENMDFMLLSMLLKCKKIGNKEELKKKFNESKAKIEIAQTKRPEKRDRREILENGHMISSSRNFLSSKRAYVNDYLPRISSTPKRIRTSRTTDRSNSYSLPEPILEISEIRPPTFDSRISPVQEANNDFKPPVFEAPKEITTEAAETQTCSSLNHSSTQTDELNDIVFERTISENSTSDASTSTWFQMIELTQPVPPEMEEIEARDASTQTEINEENTRKSFFGLF</sequence>